<sequence length="198" mass="21674">MGDFSRLYNPSGVEYFTGPSALSSWGHSGKGQFRDAQQVGCTWVEEYKQLPIDSDNTHAFLAFIRQLYRDKEPFTISYLHKLIPRNHPITGTITVNGASQTGSTINVTSGLNKALKAGDLITFANINTVYEIIETMVSPTASTIKISPPIYSGGSPANGAVITYSGVKFRCVIDTLQMPKNDGTKLYSGLVLRFRETP</sequence>
<proteinExistence type="predicted"/>
<organism evidence="1 2">
    <name type="scientific">Kuenenia stuttgartiensis</name>
    <dbReference type="NCBI Taxonomy" id="174633"/>
    <lineage>
        <taxon>Bacteria</taxon>
        <taxon>Pseudomonadati</taxon>
        <taxon>Planctomycetota</taxon>
        <taxon>Candidatus Brocadiia</taxon>
        <taxon>Candidatus Brocadiales</taxon>
        <taxon>Candidatus Brocadiaceae</taxon>
        <taxon>Candidatus Kuenenia</taxon>
    </lineage>
</organism>
<name>A0A6G7GP89_KUEST</name>
<evidence type="ECO:0000313" key="1">
    <source>
        <dbReference type="EMBL" id="QII11251.1"/>
    </source>
</evidence>
<gene>
    <name evidence="1" type="ORF">KsCSTR_18720</name>
</gene>
<protein>
    <submittedName>
        <fullName evidence="1">Uncharacterized protein</fullName>
    </submittedName>
</protein>
<dbReference type="EMBL" id="CP049055">
    <property type="protein sequence ID" value="QII11251.1"/>
    <property type="molecule type" value="Genomic_DNA"/>
</dbReference>
<dbReference type="AlphaFoldDB" id="A0A6G7GP89"/>
<evidence type="ECO:0000313" key="2">
    <source>
        <dbReference type="Proteomes" id="UP000501926"/>
    </source>
</evidence>
<accession>A0A6G7GP89</accession>
<dbReference type="RefSeq" id="WP_164994816.1">
    <property type="nucleotide sequence ID" value="NZ_CP049055.1"/>
</dbReference>
<reference evidence="1 2" key="1">
    <citation type="submission" date="2020-02" db="EMBL/GenBank/DDBJ databases">
        <title>Newly sequenced genome of strain CSTR1 showed variability in Candidatus Kuenenia stuttgartiensis genomes.</title>
        <authorList>
            <person name="Ding C."/>
            <person name="Adrian L."/>
        </authorList>
    </citation>
    <scope>NUCLEOTIDE SEQUENCE [LARGE SCALE GENOMIC DNA]</scope>
    <source>
        <strain evidence="1 2">CSTR1</strain>
    </source>
</reference>
<dbReference type="Proteomes" id="UP000501926">
    <property type="component" value="Chromosome"/>
</dbReference>